<proteinExistence type="predicted"/>
<dbReference type="HOGENOM" id="CLU_2780003_0_0_1"/>
<evidence type="ECO:0000313" key="1">
    <source>
        <dbReference type="EnsemblPlants" id="ORGLA03G0256800.1"/>
    </source>
</evidence>
<reference evidence="1 2" key="2">
    <citation type="submission" date="2018-04" db="EMBL/GenBank/DDBJ databases">
        <title>OglaRS2 (Oryza glaberrima Reference Sequence Version 2).</title>
        <authorList>
            <person name="Zhang J."/>
            <person name="Kudrna D."/>
            <person name="Lee S."/>
            <person name="Talag J."/>
            <person name="Rajasekar S."/>
            <person name="Wing R.A."/>
        </authorList>
    </citation>
    <scope>NUCLEOTIDE SEQUENCE [LARGE SCALE GENOMIC DNA]</scope>
    <source>
        <strain evidence="1 2">cv. IRGC 96717</strain>
    </source>
</reference>
<evidence type="ECO:0000313" key="2">
    <source>
        <dbReference type="Proteomes" id="UP000007306"/>
    </source>
</evidence>
<protein>
    <submittedName>
        <fullName evidence="1">Uncharacterized protein</fullName>
    </submittedName>
</protein>
<dbReference type="Proteomes" id="UP000007306">
    <property type="component" value="Chromosome 3"/>
</dbReference>
<dbReference type="EnsemblPlants" id="ORGLA03G0256800.1">
    <property type="protein sequence ID" value="ORGLA03G0256800.1"/>
    <property type="gene ID" value="ORGLA03G0256800"/>
</dbReference>
<reference evidence="1" key="1">
    <citation type="submission" date="2015-06" db="UniProtKB">
        <authorList>
            <consortium name="EnsemblPlants"/>
        </authorList>
    </citation>
    <scope>IDENTIFICATION</scope>
</reference>
<dbReference type="Gramene" id="ORGLA03G0256800.1">
    <property type="protein sequence ID" value="ORGLA03G0256800.1"/>
    <property type="gene ID" value="ORGLA03G0256800"/>
</dbReference>
<sequence length="69" mass="7873">MAIHLLCFFCAKWWLLPLLLLDHTLSSSLLFLLLGGVWANLGSINTWEKCVYGDSEIKSTRNGKVRCYL</sequence>
<accession>I1PDX2</accession>
<name>I1PDX2_ORYGL</name>
<keyword evidence="2" id="KW-1185">Reference proteome</keyword>
<organism evidence="1 2">
    <name type="scientific">Oryza glaberrima</name>
    <name type="common">African rice</name>
    <dbReference type="NCBI Taxonomy" id="4538"/>
    <lineage>
        <taxon>Eukaryota</taxon>
        <taxon>Viridiplantae</taxon>
        <taxon>Streptophyta</taxon>
        <taxon>Embryophyta</taxon>
        <taxon>Tracheophyta</taxon>
        <taxon>Spermatophyta</taxon>
        <taxon>Magnoliopsida</taxon>
        <taxon>Liliopsida</taxon>
        <taxon>Poales</taxon>
        <taxon>Poaceae</taxon>
        <taxon>BOP clade</taxon>
        <taxon>Oryzoideae</taxon>
        <taxon>Oryzeae</taxon>
        <taxon>Oryzinae</taxon>
        <taxon>Oryza</taxon>
    </lineage>
</organism>
<dbReference type="AlphaFoldDB" id="I1PDX2"/>